<reference evidence="4 5" key="1">
    <citation type="submission" date="2018-12" db="EMBL/GenBank/DDBJ databases">
        <title>Draft Genome Sequence of Chryseobacterium arthrosphaerae strain ED882-96 Isolated from the Blood of a Patient with Liver Cirrhosis in Taiwan.</title>
        <authorList>
            <person name="Lin J.-N."/>
            <person name="Lai C.-H."/>
            <person name="Yang C.-H."/>
            <person name="Huang Y.-H."/>
        </authorList>
    </citation>
    <scope>NUCLEOTIDE SEQUENCE [LARGE SCALE GENOMIC DNA]</scope>
    <source>
        <strain evidence="4 5">ED882-96</strain>
    </source>
</reference>
<dbReference type="GO" id="GO:0003700">
    <property type="term" value="F:DNA-binding transcription factor activity"/>
    <property type="evidence" value="ECO:0007669"/>
    <property type="project" value="InterPro"/>
</dbReference>
<dbReference type="EMBL" id="RYFC01000001">
    <property type="protein sequence ID" value="RTZ50494.1"/>
    <property type="molecule type" value="Genomic_DNA"/>
</dbReference>
<protein>
    <submittedName>
        <fullName evidence="4">AraC family transcriptional regulator</fullName>
    </submittedName>
</protein>
<dbReference type="InterPro" id="IPR018060">
    <property type="entry name" value="HTH_AraC"/>
</dbReference>
<comment type="caution">
    <text evidence="4">The sequence shown here is derived from an EMBL/GenBank/DDBJ whole genome shotgun (WGS) entry which is preliminary data.</text>
</comment>
<evidence type="ECO:0000313" key="5">
    <source>
        <dbReference type="Proteomes" id="UP000276953"/>
    </source>
</evidence>
<name>A0A432E1M5_9FLAO</name>
<keyword evidence="2" id="KW-0804">Transcription</keyword>
<dbReference type="Gene3D" id="1.10.10.60">
    <property type="entry name" value="Homeodomain-like"/>
    <property type="match status" value="1"/>
</dbReference>
<dbReference type="InterPro" id="IPR009057">
    <property type="entry name" value="Homeodomain-like_sf"/>
</dbReference>
<evidence type="ECO:0000259" key="3">
    <source>
        <dbReference type="PROSITE" id="PS01124"/>
    </source>
</evidence>
<dbReference type="PANTHER" id="PTHR40055:SF1">
    <property type="entry name" value="TRANSCRIPTIONAL REGULATOR YGIV-RELATED"/>
    <property type="match status" value="1"/>
</dbReference>
<proteinExistence type="predicted"/>
<keyword evidence="1" id="KW-0805">Transcription regulation</keyword>
<dbReference type="Pfam" id="PF00165">
    <property type="entry name" value="HTH_AraC"/>
    <property type="match status" value="1"/>
</dbReference>
<evidence type="ECO:0000256" key="1">
    <source>
        <dbReference type="ARBA" id="ARBA00023015"/>
    </source>
</evidence>
<dbReference type="InterPro" id="IPR050908">
    <property type="entry name" value="SmbC-like"/>
</dbReference>
<dbReference type="PANTHER" id="PTHR40055">
    <property type="entry name" value="TRANSCRIPTIONAL REGULATOR YGIV-RELATED"/>
    <property type="match status" value="1"/>
</dbReference>
<dbReference type="GO" id="GO:0043565">
    <property type="term" value="F:sequence-specific DNA binding"/>
    <property type="evidence" value="ECO:0007669"/>
    <property type="project" value="InterPro"/>
</dbReference>
<dbReference type="AlphaFoldDB" id="A0A432E1M5"/>
<dbReference type="Proteomes" id="UP000276953">
    <property type="component" value="Unassembled WGS sequence"/>
</dbReference>
<sequence>MKTDRKTIQYIDSHLDADLSLEKIAEISAYSPFHFHRIFKLVTGETLQNYIIRKK</sequence>
<dbReference type="PROSITE" id="PS01124">
    <property type="entry name" value="HTH_ARAC_FAMILY_2"/>
    <property type="match status" value="1"/>
</dbReference>
<evidence type="ECO:0000256" key="2">
    <source>
        <dbReference type="ARBA" id="ARBA00023163"/>
    </source>
</evidence>
<feature type="domain" description="HTH araC/xylS-type" evidence="3">
    <location>
        <begin position="5"/>
        <end position="55"/>
    </location>
</feature>
<evidence type="ECO:0000313" key="4">
    <source>
        <dbReference type="EMBL" id="RTZ50494.1"/>
    </source>
</evidence>
<accession>A0A432E1M5</accession>
<gene>
    <name evidence="4" type="ORF">EJ377_10875</name>
</gene>
<organism evidence="4 5">
    <name type="scientific">Chryseobacterium arthrosphaerae</name>
    <dbReference type="NCBI Taxonomy" id="651561"/>
    <lineage>
        <taxon>Bacteria</taxon>
        <taxon>Pseudomonadati</taxon>
        <taxon>Bacteroidota</taxon>
        <taxon>Flavobacteriia</taxon>
        <taxon>Flavobacteriales</taxon>
        <taxon>Weeksellaceae</taxon>
        <taxon>Chryseobacterium group</taxon>
        <taxon>Chryseobacterium</taxon>
    </lineage>
</organism>
<dbReference type="SUPFAM" id="SSF46689">
    <property type="entry name" value="Homeodomain-like"/>
    <property type="match status" value="1"/>
</dbReference>